<feature type="transmembrane region" description="Helical" evidence="10">
    <location>
        <begin position="284"/>
        <end position="303"/>
    </location>
</feature>
<dbReference type="EMBL" id="JACHOB010000003">
    <property type="protein sequence ID" value="MBB4659178.1"/>
    <property type="molecule type" value="Genomic_DNA"/>
</dbReference>
<feature type="transmembrane region" description="Helical" evidence="10">
    <location>
        <begin position="187"/>
        <end position="210"/>
    </location>
</feature>
<evidence type="ECO:0000256" key="3">
    <source>
        <dbReference type="ARBA" id="ARBA00022449"/>
    </source>
</evidence>
<dbReference type="Proteomes" id="UP000563524">
    <property type="component" value="Unassembled WGS sequence"/>
</dbReference>
<keyword evidence="13" id="KW-1185">Reference proteome</keyword>
<feature type="transmembrane region" description="Helical" evidence="10">
    <location>
        <begin position="309"/>
        <end position="332"/>
    </location>
</feature>
<evidence type="ECO:0000256" key="6">
    <source>
        <dbReference type="ARBA" id="ARBA00022989"/>
    </source>
</evidence>
<keyword evidence="4" id="KW-1003">Cell membrane</keyword>
<evidence type="ECO:0000313" key="12">
    <source>
        <dbReference type="EMBL" id="MBB4659178.1"/>
    </source>
</evidence>
<keyword evidence="8 10" id="KW-0472">Membrane</keyword>
<evidence type="ECO:0000256" key="8">
    <source>
        <dbReference type="ARBA" id="ARBA00023136"/>
    </source>
</evidence>
<dbReference type="PANTHER" id="PTHR32507:SF8">
    <property type="entry name" value="CNH1P"/>
    <property type="match status" value="1"/>
</dbReference>
<evidence type="ECO:0000256" key="4">
    <source>
        <dbReference type="ARBA" id="ARBA00022475"/>
    </source>
</evidence>
<feature type="transmembrane region" description="Helical" evidence="10">
    <location>
        <begin position="370"/>
        <end position="393"/>
    </location>
</feature>
<dbReference type="Gene3D" id="1.20.1530.20">
    <property type="match status" value="1"/>
</dbReference>
<keyword evidence="5 10" id="KW-0812">Transmembrane</keyword>
<evidence type="ECO:0000256" key="5">
    <source>
        <dbReference type="ARBA" id="ARBA00022692"/>
    </source>
</evidence>
<reference evidence="12 13" key="1">
    <citation type="submission" date="2020-08" db="EMBL/GenBank/DDBJ databases">
        <title>Genomic Encyclopedia of Type Strains, Phase IV (KMG-IV): sequencing the most valuable type-strain genomes for metagenomic binning, comparative biology and taxonomic classification.</title>
        <authorList>
            <person name="Goeker M."/>
        </authorList>
    </citation>
    <scope>NUCLEOTIDE SEQUENCE [LARGE SCALE GENOMIC DNA]</scope>
    <source>
        <strain evidence="12 13">DSM 102850</strain>
    </source>
</reference>
<comment type="subcellular location">
    <subcellularLocation>
        <location evidence="1">Cell membrane</location>
        <topology evidence="1">Multi-pass membrane protein</topology>
    </subcellularLocation>
</comment>
<feature type="transmembrane region" description="Helical" evidence="10">
    <location>
        <begin position="92"/>
        <end position="115"/>
    </location>
</feature>
<feature type="region of interest" description="Disordered" evidence="9">
    <location>
        <begin position="403"/>
        <end position="427"/>
    </location>
</feature>
<accession>A0A840I4S9</accession>
<organism evidence="12 13">
    <name type="scientific">Parvularcula dongshanensis</name>
    <dbReference type="NCBI Taxonomy" id="1173995"/>
    <lineage>
        <taxon>Bacteria</taxon>
        <taxon>Pseudomonadati</taxon>
        <taxon>Pseudomonadota</taxon>
        <taxon>Alphaproteobacteria</taxon>
        <taxon>Parvularculales</taxon>
        <taxon>Parvularculaceae</taxon>
        <taxon>Parvularcula</taxon>
    </lineage>
</organism>
<sequence length="427" mass="44012">MEHALPMLIAALVVAAYGIASKPLERHAITGPMVMTVAGFILGRGGAGVFPPLESSLVRTLAEVTLALVLFSDASRIDPLSLRRQGGMPVRLLLIGLPLTILLGTAVGAAMLPALNLASAALLASILAPTDAALGQATVSDPAVPARVRQTLNVESGLNDGIALPAVLFFAALTAPESAEIAQRDALGWTSFVAGQLLLGPLAGAVAGVLGGRAAEAARKKGWETETYAAVTALAIAALAYTGAEVLGGNGFIAAFVAGLAFGRSAERSSDGFVEEFTESEGQVLILLAFLLFGATLLPDALAEVRPHHVVYALLSLTVIRMLPVAICLIGAGVRAPTALFIGWFGPRGLATILYVVIVTDDYARDPGGTVAVVASLTAGLSILLHGLSASPLSALYGRMMKGEGDEEQRPTEKRPTRTFAKPKEES</sequence>
<dbReference type="InterPro" id="IPR006153">
    <property type="entry name" value="Cation/H_exchanger_TM"/>
</dbReference>
<evidence type="ECO:0000256" key="10">
    <source>
        <dbReference type="SAM" id="Phobius"/>
    </source>
</evidence>
<name>A0A840I4S9_9PROT</name>
<keyword evidence="6 10" id="KW-1133">Transmembrane helix</keyword>
<feature type="domain" description="Cation/H+ exchanger transmembrane" evidence="11">
    <location>
        <begin position="13"/>
        <end position="393"/>
    </location>
</feature>
<evidence type="ECO:0000256" key="2">
    <source>
        <dbReference type="ARBA" id="ARBA00022448"/>
    </source>
</evidence>
<keyword evidence="7" id="KW-0406">Ion transport</keyword>
<dbReference type="GO" id="GO:1902600">
    <property type="term" value="P:proton transmembrane transport"/>
    <property type="evidence" value="ECO:0007669"/>
    <property type="project" value="InterPro"/>
</dbReference>
<feature type="transmembrane region" description="Helical" evidence="10">
    <location>
        <begin position="339"/>
        <end position="358"/>
    </location>
</feature>
<evidence type="ECO:0000256" key="1">
    <source>
        <dbReference type="ARBA" id="ARBA00004651"/>
    </source>
</evidence>
<dbReference type="PANTHER" id="PTHR32507">
    <property type="entry name" value="NA(+)/H(+) ANTIPORTER 1"/>
    <property type="match status" value="1"/>
</dbReference>
<keyword evidence="3" id="KW-0050">Antiport</keyword>
<evidence type="ECO:0000256" key="9">
    <source>
        <dbReference type="SAM" id="MobiDB-lite"/>
    </source>
</evidence>
<dbReference type="GO" id="GO:0015297">
    <property type="term" value="F:antiporter activity"/>
    <property type="evidence" value="ECO:0007669"/>
    <property type="project" value="UniProtKB-KW"/>
</dbReference>
<protein>
    <submittedName>
        <fullName evidence="12">NhaP-type Na+/H+ or K+/H+ antiporter</fullName>
    </submittedName>
</protein>
<dbReference type="Pfam" id="PF00999">
    <property type="entry name" value="Na_H_Exchanger"/>
    <property type="match status" value="1"/>
</dbReference>
<keyword evidence="2" id="KW-0813">Transport</keyword>
<comment type="caution">
    <text evidence="12">The sequence shown here is derived from an EMBL/GenBank/DDBJ whole genome shotgun (WGS) entry which is preliminary data.</text>
</comment>
<evidence type="ECO:0000313" key="13">
    <source>
        <dbReference type="Proteomes" id="UP000563524"/>
    </source>
</evidence>
<evidence type="ECO:0000259" key="11">
    <source>
        <dbReference type="Pfam" id="PF00999"/>
    </source>
</evidence>
<dbReference type="RefSeq" id="WP_183817524.1">
    <property type="nucleotide sequence ID" value="NZ_JACHOB010000003.1"/>
</dbReference>
<evidence type="ECO:0000256" key="7">
    <source>
        <dbReference type="ARBA" id="ARBA00023065"/>
    </source>
</evidence>
<dbReference type="GO" id="GO:0005886">
    <property type="term" value="C:plasma membrane"/>
    <property type="evidence" value="ECO:0007669"/>
    <property type="project" value="UniProtKB-SubCell"/>
</dbReference>
<gene>
    <name evidence="12" type="ORF">GGQ59_001703</name>
</gene>
<feature type="transmembrane region" description="Helical" evidence="10">
    <location>
        <begin position="230"/>
        <end position="263"/>
    </location>
</feature>
<dbReference type="InterPro" id="IPR038770">
    <property type="entry name" value="Na+/solute_symporter_sf"/>
</dbReference>
<dbReference type="AlphaFoldDB" id="A0A840I4S9"/>
<proteinExistence type="predicted"/>